<evidence type="ECO:0000313" key="4">
    <source>
        <dbReference type="EMBL" id="CAD8583683.1"/>
    </source>
</evidence>
<dbReference type="Pfam" id="PF06844">
    <property type="entry name" value="DUF1244"/>
    <property type="match status" value="1"/>
</dbReference>
<dbReference type="PANTHER" id="PTHR43764:SF1">
    <property type="entry name" value="MOLYBDOPTERIN MOLYBDOTRANSFERASE"/>
    <property type="match status" value="1"/>
</dbReference>
<proteinExistence type="predicted"/>
<dbReference type="Gene3D" id="3.40.980.10">
    <property type="entry name" value="MoaB/Mog-like domain"/>
    <property type="match status" value="1"/>
</dbReference>
<name>A0A6U0F408_9CHLO</name>
<dbReference type="SMART" id="SM00852">
    <property type="entry name" value="MoCF_biosynth"/>
    <property type="match status" value="1"/>
</dbReference>
<sequence length="321" mass="33812">MTSLQTQIEAFAFRSLLAHLRTRTDVQNIDVMNLAGFCRNCLAKWTLLGAQKVGYSMTYDDACEYVYGEPYATWKTKYQAKATPEQLEAFASGAAGHAKHEALDMDKANSFASMTTAGVGLQPIAVDGLSEVCCTPADELLGGGACAVGGGFRAARVGGSSTRVGILTVSDRASAGMYADESGPTIERVVREYALASGAFDISEVSTALVPDDEVVIERALVDLTSRCDIVFTTGGTGCAPRDVTPEATMRVLAREISGLPEAIRAATAVAEPHALLSRAVAGVAHSGAFVLNLPGRPHACRQNLSIALPLISHLLATMRE</sequence>
<dbReference type="PANTHER" id="PTHR43764">
    <property type="entry name" value="MOLYBDENUM COFACTOR BIOSYNTHESIS"/>
    <property type="match status" value="1"/>
</dbReference>
<dbReference type="GO" id="GO:0006777">
    <property type="term" value="P:Mo-molybdopterin cofactor biosynthetic process"/>
    <property type="evidence" value="ECO:0007669"/>
    <property type="project" value="UniProtKB-KW"/>
</dbReference>
<gene>
    <name evidence="4" type="ORF">OMED0929_LOCUS4513</name>
</gene>
<dbReference type="InterPro" id="IPR036425">
    <property type="entry name" value="MoaB/Mog-like_dom_sf"/>
</dbReference>
<dbReference type="Pfam" id="PF00994">
    <property type="entry name" value="MoCF_biosynth"/>
    <property type="match status" value="1"/>
</dbReference>
<protein>
    <recommendedName>
        <fullName evidence="3">MoaB/Mog domain-containing protein</fullName>
    </recommendedName>
</protein>
<evidence type="ECO:0000256" key="2">
    <source>
        <dbReference type="ARBA" id="ARBA00023150"/>
    </source>
</evidence>
<dbReference type="SUPFAM" id="SSF53218">
    <property type="entry name" value="Molybdenum cofactor biosynthesis proteins"/>
    <property type="match status" value="1"/>
</dbReference>
<dbReference type="EMBL" id="HBEW01005388">
    <property type="protein sequence ID" value="CAD8583683.1"/>
    <property type="molecule type" value="Transcribed_RNA"/>
</dbReference>
<organism evidence="4">
    <name type="scientific">Ostreococcus mediterraneus</name>
    <dbReference type="NCBI Taxonomy" id="1486918"/>
    <lineage>
        <taxon>Eukaryota</taxon>
        <taxon>Viridiplantae</taxon>
        <taxon>Chlorophyta</taxon>
        <taxon>Mamiellophyceae</taxon>
        <taxon>Mamiellales</taxon>
        <taxon>Bathycoccaceae</taxon>
        <taxon>Ostreococcus</taxon>
    </lineage>
</organism>
<evidence type="ECO:0000256" key="1">
    <source>
        <dbReference type="ARBA" id="ARBA00005046"/>
    </source>
</evidence>
<dbReference type="InterPro" id="IPR051920">
    <property type="entry name" value="MPT_Adenylyltrnsfr/MoaC-Rel"/>
</dbReference>
<dbReference type="InterPro" id="IPR023163">
    <property type="entry name" value="SMc04008-like_domain"/>
</dbReference>
<dbReference type="CDD" id="cd00886">
    <property type="entry name" value="MogA_MoaB"/>
    <property type="match status" value="1"/>
</dbReference>
<feature type="domain" description="MoaB/Mog" evidence="3">
    <location>
        <begin position="165"/>
        <end position="315"/>
    </location>
</feature>
<dbReference type="AlphaFoldDB" id="A0A6U0F408"/>
<reference evidence="4" key="1">
    <citation type="submission" date="2021-01" db="EMBL/GenBank/DDBJ databases">
        <authorList>
            <person name="Corre E."/>
            <person name="Pelletier E."/>
            <person name="Niang G."/>
            <person name="Scheremetjew M."/>
            <person name="Finn R."/>
            <person name="Kale V."/>
            <person name="Holt S."/>
            <person name="Cochrane G."/>
            <person name="Meng A."/>
            <person name="Brown T."/>
            <person name="Cohen L."/>
        </authorList>
    </citation>
    <scope>NUCLEOTIDE SEQUENCE</scope>
    <source>
        <strain evidence="4">Clade-D-RCC2572</strain>
    </source>
</reference>
<dbReference type="InterPro" id="IPR036810">
    <property type="entry name" value="SMc04008-like_sf"/>
</dbReference>
<dbReference type="NCBIfam" id="TIGR00177">
    <property type="entry name" value="molyb_syn"/>
    <property type="match status" value="1"/>
</dbReference>
<evidence type="ECO:0000259" key="3">
    <source>
        <dbReference type="SMART" id="SM00852"/>
    </source>
</evidence>
<dbReference type="SUPFAM" id="SSF158757">
    <property type="entry name" value="SMc04008-like"/>
    <property type="match status" value="1"/>
</dbReference>
<accession>A0A6U0F408</accession>
<keyword evidence="2" id="KW-0501">Molybdenum cofactor biosynthesis</keyword>
<dbReference type="Gene3D" id="1.10.3340.10">
    <property type="entry name" value="SMc04008-like"/>
    <property type="match status" value="1"/>
</dbReference>
<dbReference type="InterPro" id="IPR001453">
    <property type="entry name" value="MoaB/Mog_dom"/>
</dbReference>
<comment type="pathway">
    <text evidence="1">Cofactor biosynthesis; molybdopterin biosynthesis.</text>
</comment>